<dbReference type="PROSITE" id="PS50928">
    <property type="entry name" value="ABC_TM1"/>
    <property type="match status" value="1"/>
</dbReference>
<accession>L0HDU0</accession>
<keyword evidence="8 9" id="KW-0472">Membrane</keyword>
<dbReference type="InterPro" id="IPR000515">
    <property type="entry name" value="MetI-like"/>
</dbReference>
<dbReference type="eggNOG" id="arCOG00168">
    <property type="taxonomic scope" value="Archaea"/>
</dbReference>
<feature type="transmembrane region" description="Helical" evidence="9">
    <location>
        <begin position="136"/>
        <end position="155"/>
    </location>
</feature>
<dbReference type="AlphaFoldDB" id="L0HDU0"/>
<evidence type="ECO:0000259" key="10">
    <source>
        <dbReference type="PROSITE" id="PS50928"/>
    </source>
</evidence>
<dbReference type="FunCoup" id="L0HDU0">
    <property type="interactions" value="2"/>
</dbReference>
<dbReference type="RefSeq" id="WP_015284462.1">
    <property type="nucleotide sequence ID" value="NC_019943.1"/>
</dbReference>
<feature type="transmembrane region" description="Helical" evidence="9">
    <location>
        <begin position="110"/>
        <end position="130"/>
    </location>
</feature>
<proteinExistence type="inferred from homology"/>
<dbReference type="Proteomes" id="UP000010824">
    <property type="component" value="Chromosome"/>
</dbReference>
<evidence type="ECO:0000256" key="3">
    <source>
        <dbReference type="ARBA" id="ARBA00022448"/>
    </source>
</evidence>
<keyword evidence="12" id="KW-1185">Reference proteome</keyword>
<evidence type="ECO:0000256" key="5">
    <source>
        <dbReference type="ARBA" id="ARBA00022592"/>
    </source>
</evidence>
<evidence type="ECO:0000256" key="6">
    <source>
        <dbReference type="ARBA" id="ARBA00022692"/>
    </source>
</evidence>
<evidence type="ECO:0000256" key="4">
    <source>
        <dbReference type="ARBA" id="ARBA00022475"/>
    </source>
</evidence>
<protein>
    <recommendedName>
        <fullName evidence="9">Phosphate transport system permease protein PstA</fullName>
    </recommendedName>
</protein>
<dbReference type="CDD" id="cd06261">
    <property type="entry name" value="TM_PBP2"/>
    <property type="match status" value="1"/>
</dbReference>
<dbReference type="PANTHER" id="PTHR42922:SF1">
    <property type="entry name" value="PHOSPHATE TRANSPORT SYSTEM PERMEASE PROTEIN PSTA"/>
    <property type="match status" value="1"/>
</dbReference>
<dbReference type="GO" id="GO:0005315">
    <property type="term" value="F:phosphate transmembrane transporter activity"/>
    <property type="evidence" value="ECO:0007669"/>
    <property type="project" value="InterPro"/>
</dbReference>
<reference evidence="11 12" key="2">
    <citation type="journal article" date="2014" name="Genome Announc.">
        <title>Complete Genome Sequence of Methanoregula formicica SMSPT, a Mesophilic Hydrogenotrophic Methanogen Isolated from a Methanogenic Upflow Anaerobic Sludge Blanket Reactor.</title>
        <authorList>
            <person name="Yamamoto K."/>
            <person name="Tamaki H."/>
            <person name="Cadillo-Quiroz H."/>
            <person name="Imachi H."/>
            <person name="Kyrpides N."/>
            <person name="Woyke T."/>
            <person name="Goodwin L."/>
            <person name="Zinder S.H."/>
            <person name="Kamagata Y."/>
            <person name="Liu W.T."/>
        </authorList>
    </citation>
    <scope>NUCLEOTIDE SEQUENCE [LARGE SCALE GENOMIC DNA]</scope>
    <source>
        <strain evidence="12">DSM 22288 / NBRC 105244 / SMSP</strain>
    </source>
</reference>
<comment type="subcellular location">
    <subcellularLocation>
        <location evidence="1 9">Cell membrane</location>
        <topology evidence="1 9">Multi-pass membrane protein</topology>
    </subcellularLocation>
</comment>
<reference evidence="12" key="1">
    <citation type="submission" date="2011-12" db="EMBL/GenBank/DDBJ databases">
        <title>Complete sequence of Methanoregula formicicum SMSP.</title>
        <authorList>
            <person name="Lucas S."/>
            <person name="Han J."/>
            <person name="Lapidus A."/>
            <person name="Cheng J.-F."/>
            <person name="Goodwin L."/>
            <person name="Pitluck S."/>
            <person name="Peters L."/>
            <person name="Ovchinnikova G."/>
            <person name="Teshima H."/>
            <person name="Detter J.C."/>
            <person name="Han C."/>
            <person name="Tapia R."/>
            <person name="Land M."/>
            <person name="Hauser L."/>
            <person name="Kyrpides N."/>
            <person name="Ivanova N."/>
            <person name="Pagani I."/>
            <person name="Imachi H."/>
            <person name="Tamaki H."/>
            <person name="Sekiguchi Y."/>
            <person name="Kamagata Y."/>
            <person name="Cadillo-Quiroz H."/>
            <person name="Zinder S."/>
            <person name="Liu W.-T."/>
            <person name="Woyke T."/>
        </authorList>
    </citation>
    <scope>NUCLEOTIDE SEQUENCE [LARGE SCALE GENOMIC DNA]</scope>
    <source>
        <strain evidence="12">DSM 22288 / NBRC 105244 / SMSP</strain>
    </source>
</reference>
<evidence type="ECO:0000313" key="12">
    <source>
        <dbReference type="Proteomes" id="UP000010824"/>
    </source>
</evidence>
<dbReference type="InterPro" id="IPR035906">
    <property type="entry name" value="MetI-like_sf"/>
</dbReference>
<comment type="similarity">
    <text evidence="2 9">Belongs to the binding-protein-dependent transport system permease family. CysTW subfamily.</text>
</comment>
<feature type="transmembrane region" description="Helical" evidence="9">
    <location>
        <begin position="193"/>
        <end position="217"/>
    </location>
</feature>
<feature type="domain" description="ABC transmembrane type-1" evidence="10">
    <location>
        <begin position="66"/>
        <end position="269"/>
    </location>
</feature>
<feature type="transmembrane region" description="Helical" evidence="9">
    <location>
        <begin position="251"/>
        <end position="272"/>
    </location>
</feature>
<dbReference type="SUPFAM" id="SSF161098">
    <property type="entry name" value="MetI-like"/>
    <property type="match status" value="1"/>
</dbReference>
<name>L0HDU0_METFS</name>
<evidence type="ECO:0000313" key="11">
    <source>
        <dbReference type="EMBL" id="AGB01498.1"/>
    </source>
</evidence>
<organism evidence="11 12">
    <name type="scientific">Methanoregula formicica (strain DSM 22288 / NBRC 105244 / SMSP)</name>
    <dbReference type="NCBI Taxonomy" id="593750"/>
    <lineage>
        <taxon>Archaea</taxon>
        <taxon>Methanobacteriati</taxon>
        <taxon>Methanobacteriota</taxon>
        <taxon>Stenosarchaea group</taxon>
        <taxon>Methanomicrobia</taxon>
        <taxon>Methanomicrobiales</taxon>
        <taxon>Methanoregulaceae</taxon>
        <taxon>Methanoregula</taxon>
    </lineage>
</organism>
<evidence type="ECO:0000256" key="2">
    <source>
        <dbReference type="ARBA" id="ARBA00007069"/>
    </source>
</evidence>
<dbReference type="PANTHER" id="PTHR42922">
    <property type="entry name" value="PHOSPHATE TRANSPORT SYSTEM PERMEASE PROTEIN PSTA"/>
    <property type="match status" value="1"/>
</dbReference>
<evidence type="ECO:0000256" key="8">
    <source>
        <dbReference type="ARBA" id="ARBA00023136"/>
    </source>
</evidence>
<dbReference type="OrthoDB" id="338493at2157"/>
<evidence type="ECO:0000256" key="7">
    <source>
        <dbReference type="ARBA" id="ARBA00022989"/>
    </source>
</evidence>
<dbReference type="GO" id="GO:0005886">
    <property type="term" value="C:plasma membrane"/>
    <property type="evidence" value="ECO:0007669"/>
    <property type="project" value="UniProtKB-SubCell"/>
</dbReference>
<evidence type="ECO:0000256" key="1">
    <source>
        <dbReference type="ARBA" id="ARBA00004651"/>
    </source>
</evidence>
<dbReference type="InParanoid" id="L0HDU0"/>
<dbReference type="STRING" id="593750.Metfor_0425"/>
<dbReference type="Pfam" id="PF00528">
    <property type="entry name" value="BPD_transp_1"/>
    <property type="match status" value="1"/>
</dbReference>
<gene>
    <name evidence="11" type="ordered locus">Metfor_0425</name>
</gene>
<keyword evidence="4 9" id="KW-1003">Cell membrane</keyword>
<dbReference type="GO" id="GO:0035435">
    <property type="term" value="P:phosphate ion transmembrane transport"/>
    <property type="evidence" value="ECO:0007669"/>
    <property type="project" value="InterPro"/>
</dbReference>
<keyword evidence="6 9" id="KW-0812">Transmembrane</keyword>
<sequence length="282" mass="30575" precursor="true">MDRRLYEEHIFRGLMYVSVAIVLCSLLAVFAIVVIKGASALNIAMVTQTPQGGYYLGKQGGILNAIIGSVYLSVGAILLAISISLPAAWYLQKFGRASKIAHAIRTMLDIASGIPSLLYGAFIFLIMIMFQARASLLWGIITVGIFIAPLLTRAFDEVMQMVPEKLKEASYSLGATRWETVFRVVTRQAFPGLITAVLVSFGRAIGDAASVLFTAGYTDSIPTSLGDPVATLPLAIFFQLSTPFPQVQERAYASGIILLAIVLIISLGSRYLSKRMAHYSIK</sequence>
<dbReference type="KEGG" id="mfo:Metfor_0425"/>
<dbReference type="HOGENOM" id="CLU_033621_2_2_2"/>
<dbReference type="InterPro" id="IPR005672">
    <property type="entry name" value="Phosphate_PstA"/>
</dbReference>
<dbReference type="NCBIfam" id="TIGR00974">
    <property type="entry name" value="3a0107s02c"/>
    <property type="match status" value="1"/>
</dbReference>
<evidence type="ECO:0000256" key="9">
    <source>
        <dbReference type="RuleBase" id="RU363043"/>
    </source>
</evidence>
<keyword evidence="3" id="KW-0813">Transport</keyword>
<keyword evidence="5" id="KW-0592">Phosphate transport</keyword>
<dbReference type="EMBL" id="CP003167">
    <property type="protein sequence ID" value="AGB01498.1"/>
    <property type="molecule type" value="Genomic_DNA"/>
</dbReference>
<dbReference type="GeneID" id="14309098"/>
<keyword evidence="7 9" id="KW-1133">Transmembrane helix</keyword>
<feature type="transmembrane region" description="Helical" evidence="9">
    <location>
        <begin position="62"/>
        <end position="89"/>
    </location>
</feature>
<feature type="transmembrane region" description="Helical" evidence="9">
    <location>
        <begin position="13"/>
        <end position="35"/>
    </location>
</feature>
<dbReference type="InterPro" id="IPR051408">
    <property type="entry name" value="Phosphate_transprt_permease"/>
</dbReference>
<dbReference type="Gene3D" id="1.10.3720.10">
    <property type="entry name" value="MetI-like"/>
    <property type="match status" value="1"/>
</dbReference>